<organism evidence="3 4">
    <name type="scientific">Manganibacter manganicus</name>
    <dbReference type="NCBI Taxonomy" id="1873176"/>
    <lineage>
        <taxon>Bacteria</taxon>
        <taxon>Pseudomonadati</taxon>
        <taxon>Pseudomonadota</taxon>
        <taxon>Alphaproteobacteria</taxon>
        <taxon>Hyphomicrobiales</taxon>
        <taxon>Phyllobacteriaceae</taxon>
        <taxon>Manganibacter</taxon>
    </lineage>
</organism>
<keyword evidence="1" id="KW-0597">Phosphoprotein</keyword>
<dbReference type="InterPro" id="IPR001789">
    <property type="entry name" value="Sig_transdc_resp-reg_receiver"/>
</dbReference>
<dbReference type="AlphaFoldDB" id="A0A1V8RSR1"/>
<proteinExistence type="predicted"/>
<dbReference type="SUPFAM" id="SSF52172">
    <property type="entry name" value="CheY-like"/>
    <property type="match status" value="1"/>
</dbReference>
<evidence type="ECO:0000313" key="4">
    <source>
        <dbReference type="Proteomes" id="UP000191905"/>
    </source>
</evidence>
<dbReference type="PROSITE" id="PS50110">
    <property type="entry name" value="RESPONSE_REGULATORY"/>
    <property type="match status" value="1"/>
</dbReference>
<dbReference type="InterPro" id="IPR011006">
    <property type="entry name" value="CheY-like_superfamily"/>
</dbReference>
<keyword evidence="3" id="KW-0418">Kinase</keyword>
<evidence type="ECO:0000259" key="2">
    <source>
        <dbReference type="PROSITE" id="PS50110"/>
    </source>
</evidence>
<gene>
    <name evidence="3" type="ORF">BFN67_16070</name>
</gene>
<feature type="domain" description="Response regulatory" evidence="2">
    <location>
        <begin position="1"/>
        <end position="100"/>
    </location>
</feature>
<dbReference type="GO" id="GO:0000160">
    <property type="term" value="P:phosphorelay signal transduction system"/>
    <property type="evidence" value="ECO:0007669"/>
    <property type="project" value="InterPro"/>
</dbReference>
<comment type="caution">
    <text evidence="3">The sequence shown here is derived from an EMBL/GenBank/DDBJ whole genome shotgun (WGS) entry which is preliminary data.</text>
</comment>
<evidence type="ECO:0000313" key="3">
    <source>
        <dbReference type="EMBL" id="OQM76178.1"/>
    </source>
</evidence>
<dbReference type="Pfam" id="PF00072">
    <property type="entry name" value="Response_reg"/>
    <property type="match status" value="1"/>
</dbReference>
<dbReference type="Proteomes" id="UP000191905">
    <property type="component" value="Unassembled WGS sequence"/>
</dbReference>
<dbReference type="Gene3D" id="3.40.50.2300">
    <property type="match status" value="1"/>
</dbReference>
<protein>
    <submittedName>
        <fullName evidence="3">Histidine kinase</fullName>
    </submittedName>
</protein>
<dbReference type="STRING" id="1873176.BFN67_16070"/>
<name>A0A1V8RSR1_9HYPH</name>
<reference evidence="3 4" key="1">
    <citation type="journal article" date="2016" name="Int. J. Syst. Evol. Microbiol.">
        <title>Pseudaminobacter manganicus sp. nov., isolated from sludge of a manganese mine.</title>
        <authorList>
            <person name="Li J."/>
            <person name="Huang J."/>
            <person name="Liao S."/>
            <person name="Wang G."/>
        </authorList>
    </citation>
    <scope>NUCLEOTIDE SEQUENCE [LARGE SCALE GENOMIC DNA]</scope>
    <source>
        <strain evidence="3 4">JH-7</strain>
    </source>
</reference>
<accession>A0A1V8RSR1</accession>
<keyword evidence="4" id="KW-1185">Reference proteome</keyword>
<feature type="modified residue" description="4-aspartylphosphate" evidence="1">
    <location>
        <position position="39"/>
    </location>
</feature>
<dbReference type="GO" id="GO:0016301">
    <property type="term" value="F:kinase activity"/>
    <property type="evidence" value="ECO:0007669"/>
    <property type="project" value="UniProtKB-KW"/>
</dbReference>
<dbReference type="EMBL" id="MDET01000010">
    <property type="protein sequence ID" value="OQM76178.1"/>
    <property type="molecule type" value="Genomic_DNA"/>
</dbReference>
<evidence type="ECO:0000256" key="1">
    <source>
        <dbReference type="PROSITE-ProRule" id="PRU00169"/>
    </source>
</evidence>
<sequence length="113" mass="11951">MDVEQLCRDSGAAAIFVARNLEDAENEVQRTGFDVAIIDLMLGGTSTVDFATRLHAGKIPFVFASGYSMSPDLVASFAGISLITKPYAGADLVEAVANAVRRNSLQATDDPIT</sequence>
<keyword evidence="3" id="KW-0808">Transferase</keyword>